<feature type="region of interest" description="Disordered" evidence="5">
    <location>
        <begin position="314"/>
        <end position="335"/>
    </location>
</feature>
<feature type="domain" description="Pre-mRNA polyadenylation factor Fip1" evidence="6">
    <location>
        <begin position="153"/>
        <end position="190"/>
    </location>
</feature>
<accession>A0AA38RYD7</accession>
<sequence length="335" mass="35686">MDMDEDDDFYAPEEPEAQTESAPRPAPAATETETEARNEELEEGEEEDEGGDMDEDDDDSDIEIVTERKDGTKAAPPSQSRYSDIRNIPQRSTSNDAPVKAALIKKEEETPKPSISGADLPAVSTSKVDINAIPIHKGTGKPITQISIDEDLAANDKPWRKPGTDLSDYFNYGFDEFTWALYAQKQEALRGEYNQDVVTQNNKKMFEEMANMMMMGGIMPGGGAVAVPGPGPAAAGVAAGMPGMDGMPPEMQAMMQQMMAGGMDPSQMDPTAMSAMFAGMQNAGAAAGQGAQAGQGQTFGAGFGANQGQGYGYDQQQAIGRGNFGGRGRGGRRNW</sequence>
<feature type="region of interest" description="Disordered" evidence="5">
    <location>
        <begin position="1"/>
        <end position="98"/>
    </location>
</feature>
<dbReference type="PANTHER" id="PTHR13484">
    <property type="entry name" value="FIP1-LIKE 1 PROTEIN"/>
    <property type="match status" value="1"/>
</dbReference>
<evidence type="ECO:0000313" key="7">
    <source>
        <dbReference type="EMBL" id="KAJ9162224.1"/>
    </source>
</evidence>
<keyword evidence="3" id="KW-0507">mRNA processing</keyword>
<dbReference type="InterPro" id="IPR051187">
    <property type="entry name" value="Pre-mRNA_3'-end_processing_reg"/>
</dbReference>
<dbReference type="InterPro" id="IPR007854">
    <property type="entry name" value="Fip1_dom"/>
</dbReference>
<evidence type="ECO:0000313" key="8">
    <source>
        <dbReference type="Proteomes" id="UP001174691"/>
    </source>
</evidence>
<evidence type="ECO:0000259" key="6">
    <source>
        <dbReference type="Pfam" id="PF05182"/>
    </source>
</evidence>
<dbReference type="Proteomes" id="UP001174691">
    <property type="component" value="Unassembled WGS sequence"/>
</dbReference>
<evidence type="ECO:0000256" key="3">
    <source>
        <dbReference type="ARBA" id="ARBA00022664"/>
    </source>
</evidence>
<evidence type="ECO:0000256" key="5">
    <source>
        <dbReference type="SAM" id="MobiDB-lite"/>
    </source>
</evidence>
<proteinExistence type="inferred from homology"/>
<gene>
    <name evidence="7" type="ORF">NKR19_g1563</name>
</gene>
<dbReference type="EMBL" id="JANBVN010000014">
    <property type="protein sequence ID" value="KAJ9162224.1"/>
    <property type="molecule type" value="Genomic_DNA"/>
</dbReference>
<protein>
    <submittedName>
        <fullName evidence="7">Fip1-domain-containing protein</fullName>
    </submittedName>
</protein>
<name>A0AA38RYD7_9PEZI</name>
<evidence type="ECO:0000256" key="2">
    <source>
        <dbReference type="ARBA" id="ARBA00007459"/>
    </source>
</evidence>
<dbReference type="Pfam" id="PF05182">
    <property type="entry name" value="Fip1"/>
    <property type="match status" value="1"/>
</dbReference>
<keyword evidence="8" id="KW-1185">Reference proteome</keyword>
<comment type="subcellular location">
    <subcellularLocation>
        <location evidence="1">Nucleus</location>
    </subcellularLocation>
</comment>
<comment type="caution">
    <text evidence="7">The sequence shown here is derived from an EMBL/GenBank/DDBJ whole genome shotgun (WGS) entry which is preliminary data.</text>
</comment>
<evidence type="ECO:0000256" key="4">
    <source>
        <dbReference type="ARBA" id="ARBA00023242"/>
    </source>
</evidence>
<reference evidence="7" key="1">
    <citation type="submission" date="2022-07" db="EMBL/GenBank/DDBJ databases">
        <title>Fungi with potential for degradation of polypropylene.</title>
        <authorList>
            <person name="Gostincar C."/>
        </authorList>
    </citation>
    <scope>NUCLEOTIDE SEQUENCE</scope>
    <source>
        <strain evidence="7">EXF-13287</strain>
    </source>
</reference>
<comment type="similarity">
    <text evidence="2">Belongs to the FIP1 family.</text>
</comment>
<dbReference type="AlphaFoldDB" id="A0AA38RYD7"/>
<keyword evidence="4" id="KW-0539">Nucleus</keyword>
<feature type="compositionally biased region" description="Acidic residues" evidence="5">
    <location>
        <begin position="1"/>
        <end position="17"/>
    </location>
</feature>
<feature type="compositionally biased region" description="Acidic residues" evidence="5">
    <location>
        <begin position="40"/>
        <end position="64"/>
    </location>
</feature>
<evidence type="ECO:0000256" key="1">
    <source>
        <dbReference type="ARBA" id="ARBA00004123"/>
    </source>
</evidence>
<dbReference type="GO" id="GO:0005847">
    <property type="term" value="C:mRNA cleavage and polyadenylation specificity factor complex"/>
    <property type="evidence" value="ECO:0007669"/>
    <property type="project" value="TreeGrafter"/>
</dbReference>
<dbReference type="GO" id="GO:0006397">
    <property type="term" value="P:mRNA processing"/>
    <property type="evidence" value="ECO:0007669"/>
    <property type="project" value="UniProtKB-KW"/>
</dbReference>
<dbReference type="PANTHER" id="PTHR13484:SF0">
    <property type="entry name" value="PRE-MRNA 3'-END-PROCESSING FACTOR FIP1"/>
    <property type="match status" value="1"/>
</dbReference>
<organism evidence="7 8">
    <name type="scientific">Coniochaeta hoffmannii</name>
    <dbReference type="NCBI Taxonomy" id="91930"/>
    <lineage>
        <taxon>Eukaryota</taxon>
        <taxon>Fungi</taxon>
        <taxon>Dikarya</taxon>
        <taxon>Ascomycota</taxon>
        <taxon>Pezizomycotina</taxon>
        <taxon>Sordariomycetes</taxon>
        <taxon>Sordariomycetidae</taxon>
        <taxon>Coniochaetales</taxon>
        <taxon>Coniochaetaceae</taxon>
        <taxon>Coniochaeta</taxon>
    </lineage>
</organism>